<keyword evidence="3" id="KW-1185">Reference proteome</keyword>
<evidence type="ECO:0000256" key="1">
    <source>
        <dbReference type="SAM" id="MobiDB-lite"/>
    </source>
</evidence>
<feature type="region of interest" description="Disordered" evidence="1">
    <location>
        <begin position="1"/>
        <end position="40"/>
    </location>
</feature>
<protein>
    <recommendedName>
        <fullName evidence="4">Acetone carboxylase</fullName>
    </recommendedName>
</protein>
<evidence type="ECO:0000313" key="3">
    <source>
        <dbReference type="Proteomes" id="UP000540191"/>
    </source>
</evidence>
<dbReference type="EMBL" id="JACHNA010000001">
    <property type="protein sequence ID" value="MBB4735227.1"/>
    <property type="molecule type" value="Genomic_DNA"/>
</dbReference>
<name>A0A7W7M2Y5_9MICC</name>
<accession>A0A7W7M2Y5</accession>
<comment type="caution">
    <text evidence="2">The sequence shown here is derived from an EMBL/GenBank/DDBJ whole genome shotgun (WGS) entry which is preliminary data.</text>
</comment>
<organism evidence="2 3">
    <name type="scientific">Micrococcus cohnii</name>
    <dbReference type="NCBI Taxonomy" id="993416"/>
    <lineage>
        <taxon>Bacteria</taxon>
        <taxon>Bacillati</taxon>
        <taxon>Actinomycetota</taxon>
        <taxon>Actinomycetes</taxon>
        <taxon>Micrococcales</taxon>
        <taxon>Micrococcaceae</taxon>
        <taxon>Micrococcus</taxon>
    </lineage>
</organism>
<gene>
    <name evidence="2" type="ORF">HDA30_000735</name>
</gene>
<dbReference type="RefSeq" id="WP_343059291.1">
    <property type="nucleotide sequence ID" value="NZ_JACHNA010000001.1"/>
</dbReference>
<dbReference type="Proteomes" id="UP000540191">
    <property type="component" value="Unassembled WGS sequence"/>
</dbReference>
<evidence type="ECO:0008006" key="4">
    <source>
        <dbReference type="Google" id="ProtNLM"/>
    </source>
</evidence>
<dbReference type="AlphaFoldDB" id="A0A7W7M2Y5"/>
<feature type="compositionally biased region" description="Low complexity" evidence="1">
    <location>
        <begin position="22"/>
        <end position="35"/>
    </location>
</feature>
<reference evidence="2 3" key="1">
    <citation type="submission" date="2020-08" db="EMBL/GenBank/DDBJ databases">
        <title>Sequencing the genomes of 1000 actinobacteria strains.</title>
        <authorList>
            <person name="Klenk H.-P."/>
        </authorList>
    </citation>
    <scope>NUCLEOTIDE SEQUENCE [LARGE SCALE GENOMIC DNA]</scope>
    <source>
        <strain evidence="2 3">DSM 23974</strain>
    </source>
</reference>
<proteinExistence type="predicted"/>
<evidence type="ECO:0000313" key="2">
    <source>
        <dbReference type="EMBL" id="MBB4735227.1"/>
    </source>
</evidence>
<sequence length="104" mass="11270">MSGFDLLGSLGDSAPADRSTRTDASGATGSAADGSLPCSRRGCRAAADWALRWNNPRIHDPQRRKTWLACEEHRVHLSSFLGDRGFLKETLTVAELAEIDKEGT</sequence>